<keyword evidence="2" id="KW-1185">Reference proteome</keyword>
<evidence type="ECO:0000313" key="2">
    <source>
        <dbReference type="Proteomes" id="UP000326287"/>
    </source>
</evidence>
<sequence>MKEEICSLPRIYEDIVELGPVYRVRITRGKKLLWKRPFYSLTIHQWLGSIHFQLDKPRYLISGTALPKLAEQLDHIVAVETKTRVEYQATLGLSSANLGKRFSDVAGSDSGRWVCRVPPPEGGGEFDLIARLKGGGEVAIGSIEFSLLPPQASASVVEELRPQLESIAASRKKMLDTIAGGRDYIMAGGNARSGTTALGLLIQASPDISMGLERFNGAYEAHLFEPDIFFQKLSRQLVKSGFSHEELAAKHEKARYIGDKKPNMVQKGWRMSLLNIPAFKVIYIFREVEGVAASYEARAKKNERGWAADRGFRSAVEDWNKELRGVPALAQAAASIYFLKYEDIYGSRPLMEALFQYLGLDPAQEEIDRGIEQTLTKNAELRASPHQLLPEQREFVMKHADLAAYDAVHALYQAQRQRQGPAAIE</sequence>
<name>A0A5P9NFH2_9GAMM</name>
<accession>A0A5P9NFH2</accession>
<dbReference type="OrthoDB" id="5828847at2"/>
<dbReference type="AlphaFoldDB" id="A0A5P9NFH2"/>
<protein>
    <recommendedName>
        <fullName evidence="3">Sulfotransferase domain-containing protein</fullName>
    </recommendedName>
</protein>
<dbReference type="Gene3D" id="3.40.50.300">
    <property type="entry name" value="P-loop containing nucleotide triphosphate hydrolases"/>
    <property type="match status" value="1"/>
</dbReference>
<evidence type="ECO:0008006" key="3">
    <source>
        <dbReference type="Google" id="ProtNLM"/>
    </source>
</evidence>
<reference evidence="1 2" key="1">
    <citation type="submission" date="2019-02" db="EMBL/GenBank/DDBJ databases">
        <authorList>
            <person name="Li S.-H."/>
        </authorList>
    </citation>
    <scope>NUCLEOTIDE SEQUENCE [LARGE SCALE GENOMIC DNA]</scope>
    <source>
        <strain evidence="1 2">IMCC14385</strain>
    </source>
</reference>
<dbReference type="Pfam" id="PF13469">
    <property type="entry name" value="Sulfotransfer_3"/>
    <property type="match status" value="1"/>
</dbReference>
<proteinExistence type="predicted"/>
<dbReference type="KEGG" id="halc:EY643_00930"/>
<evidence type="ECO:0000313" key="1">
    <source>
        <dbReference type="EMBL" id="QFU74325.1"/>
    </source>
</evidence>
<dbReference type="InterPro" id="IPR027417">
    <property type="entry name" value="P-loop_NTPase"/>
</dbReference>
<dbReference type="RefSeq" id="WP_152660436.1">
    <property type="nucleotide sequence ID" value="NZ_CP036422.1"/>
</dbReference>
<dbReference type="EMBL" id="CP036422">
    <property type="protein sequence ID" value="QFU74325.1"/>
    <property type="molecule type" value="Genomic_DNA"/>
</dbReference>
<gene>
    <name evidence="1" type="ORF">EY643_00930</name>
</gene>
<dbReference type="SUPFAM" id="SSF52540">
    <property type="entry name" value="P-loop containing nucleoside triphosphate hydrolases"/>
    <property type="match status" value="1"/>
</dbReference>
<dbReference type="Proteomes" id="UP000326287">
    <property type="component" value="Chromosome"/>
</dbReference>
<organism evidence="1 2">
    <name type="scientific">Halioglobus maricola</name>
    <dbReference type="NCBI Taxonomy" id="2601894"/>
    <lineage>
        <taxon>Bacteria</taxon>
        <taxon>Pseudomonadati</taxon>
        <taxon>Pseudomonadota</taxon>
        <taxon>Gammaproteobacteria</taxon>
        <taxon>Cellvibrionales</taxon>
        <taxon>Halieaceae</taxon>
        <taxon>Halioglobus</taxon>
    </lineage>
</organism>